<dbReference type="InterPro" id="IPR002586">
    <property type="entry name" value="CobQ/CobB/MinD/ParA_Nub-bd_dom"/>
</dbReference>
<dbReference type="EMBL" id="CP016070">
    <property type="protein sequence ID" value="AOW80676.1"/>
    <property type="molecule type" value="Genomic_DNA"/>
</dbReference>
<dbReference type="GO" id="GO:0016887">
    <property type="term" value="F:ATP hydrolysis activity"/>
    <property type="evidence" value="ECO:0007669"/>
    <property type="project" value="TreeGrafter"/>
</dbReference>
<evidence type="ECO:0000313" key="5">
    <source>
        <dbReference type="Proteomes" id="UP000186165"/>
    </source>
</evidence>
<dbReference type="GO" id="GO:0051782">
    <property type="term" value="P:negative regulation of cell division"/>
    <property type="evidence" value="ECO:0007669"/>
    <property type="project" value="TreeGrafter"/>
</dbReference>
<dbReference type="STRING" id="1873524.HSR6_1572"/>
<evidence type="ECO:0000313" key="4">
    <source>
        <dbReference type="Proteomes" id="UP000185608"/>
    </source>
</evidence>
<dbReference type="Proteomes" id="UP000186165">
    <property type="component" value="Chromosome"/>
</dbReference>
<proteinExistence type="predicted"/>
<evidence type="ECO:0000259" key="1">
    <source>
        <dbReference type="Pfam" id="PF01656"/>
    </source>
</evidence>
<reference evidence="2 4" key="1">
    <citation type="submission" date="2016-06" db="EMBL/GenBank/DDBJ databases">
        <title>Discovery of anaerobic lithoheterotrophic haloarchaeon capable of sulfur respiration by hydrogen and formate.</title>
        <authorList>
            <person name="Sorokin D.Y."/>
            <person name="Kublanov I.V."/>
            <person name="Roman P."/>
            <person name="Sinninghe Damste J.S."/>
            <person name="Golyshin P.N."/>
            <person name="Rojo D."/>
            <person name="Ciordia S."/>
            <person name="Mena Md.C."/>
            <person name="Ferrer M."/>
            <person name="Smedile F."/>
            <person name="Messina E."/>
            <person name="La Cono V."/>
            <person name="Yakimov M.M."/>
        </authorList>
    </citation>
    <scope>NUCLEOTIDE SEQUENCE [LARGE SCALE GENOMIC DNA]</scope>
    <source>
        <strain evidence="2 4">HTSR1</strain>
    </source>
</reference>
<dbReference type="GO" id="GO:0005829">
    <property type="term" value="C:cytosol"/>
    <property type="evidence" value="ECO:0007669"/>
    <property type="project" value="TreeGrafter"/>
</dbReference>
<dbReference type="OrthoDB" id="267074at2157"/>
<feature type="domain" description="CobQ/CobB/MinD/ParA nucleotide binding" evidence="1">
    <location>
        <begin position="5"/>
        <end position="213"/>
    </location>
</feature>
<reference evidence="5" key="2">
    <citation type="submission" date="2016-08" db="EMBL/GenBank/DDBJ databases">
        <title>Discovery of first anaerobic lithoheterotrophic haloarchae widely represented in hypersaline habitats.</title>
        <authorList>
            <person name="Sorokin D.Y."/>
            <person name="Kublanov I.V."/>
            <person name="Roman P."/>
            <person name="Sinninghe Damste J.S."/>
            <person name="Golyshin P.N."/>
            <person name="Rojo D."/>
            <person name="Ciordia S."/>
            <person name="Mena Md.C."/>
            <person name="Ferrer M."/>
            <person name="Smedile F."/>
            <person name="Messina E."/>
            <person name="La Cono V."/>
            <person name="Yakimov M.M."/>
        </authorList>
    </citation>
    <scope>NUCLEOTIDE SEQUENCE [LARGE SCALE GENOMIC DNA]</scope>
    <source>
        <strain evidence="5">HSR6</strain>
    </source>
</reference>
<dbReference type="Proteomes" id="UP000185608">
    <property type="component" value="Chromosome"/>
</dbReference>
<reference evidence="3" key="3">
    <citation type="journal article" date="2017" name="ISME J.">
        <title>Discovery of anaerobic lithoheterotrophic haloarchaea, ubiquitous in hypersaline habitats.</title>
        <authorList>
            <person name="Sorokin D.Y."/>
            <person name="Messina E."/>
            <person name="Smedile F."/>
            <person name="Roman P."/>
            <person name="Damste J.S.S."/>
            <person name="Ciordia S."/>
            <person name="Mena M.C."/>
            <person name="Ferrer M."/>
            <person name="Golyshin P.N."/>
            <person name="Kublanov I.V."/>
            <person name="Samarov N.I."/>
            <person name="Toshchakov S.V."/>
            <person name="La Cono V."/>
            <person name="Yakimov M.M."/>
        </authorList>
    </citation>
    <scope>NUCLEOTIDE SEQUENCE</scope>
    <source>
        <strain evidence="3">HSR6</strain>
    </source>
</reference>
<dbReference type="InterPro" id="IPR050625">
    <property type="entry name" value="ParA/MinD_ATPase"/>
</dbReference>
<dbReference type="GO" id="GO:0005524">
    <property type="term" value="F:ATP binding"/>
    <property type="evidence" value="ECO:0007669"/>
    <property type="project" value="TreeGrafter"/>
</dbReference>
<dbReference type="PANTHER" id="PTHR43384:SF10">
    <property type="entry name" value="ATPASE INVOLVED IN CHROMOSOME PARTITIONING, PARA_MIND FAMILY"/>
    <property type="match status" value="1"/>
</dbReference>
<dbReference type="GeneID" id="30418100"/>
<name>A0A1D8S5P1_9EURY</name>
<dbReference type="Pfam" id="PF01656">
    <property type="entry name" value="CbiA"/>
    <property type="match status" value="1"/>
</dbReference>
<dbReference type="AlphaFoldDB" id="A0A1D8S5P1"/>
<protein>
    <submittedName>
        <fullName evidence="2">Chromosome partitioning protein ParA</fullName>
    </submittedName>
</protein>
<dbReference type="SUPFAM" id="SSF52540">
    <property type="entry name" value="P-loop containing nucleoside triphosphate hydrolases"/>
    <property type="match status" value="1"/>
</dbReference>
<dbReference type="EMBL" id="CP016804">
    <property type="protein sequence ID" value="APE96014.1"/>
    <property type="molecule type" value="Genomic_DNA"/>
</dbReference>
<keyword evidence="5" id="KW-1185">Reference proteome</keyword>
<evidence type="ECO:0000313" key="2">
    <source>
        <dbReference type="EMBL" id="AOW80676.1"/>
    </source>
</evidence>
<dbReference type="PATRIC" id="fig|1855411.3.peg.1504"/>
<gene>
    <name evidence="3" type="ORF">HSR6_1572</name>
    <name evidence="2" type="ORF">HTSR_1501</name>
</gene>
<organism evidence="2 4">
    <name type="scientific">Halodesulfurarchaeum formicicum</name>
    <dbReference type="NCBI Taxonomy" id="1873524"/>
    <lineage>
        <taxon>Archaea</taxon>
        <taxon>Methanobacteriati</taxon>
        <taxon>Methanobacteriota</taxon>
        <taxon>Stenosarchaea group</taxon>
        <taxon>Halobacteria</taxon>
        <taxon>Halobacteriales</taxon>
        <taxon>Halobacteriaceae</taxon>
        <taxon>Halodesulfurarchaeum</taxon>
    </lineage>
</organism>
<dbReference type="KEGG" id="hhsr:HSR6_1572"/>
<dbReference type="RefSeq" id="WP_070365352.1">
    <property type="nucleotide sequence ID" value="NZ_CP016070.1"/>
</dbReference>
<dbReference type="PANTHER" id="PTHR43384">
    <property type="entry name" value="SEPTUM SITE-DETERMINING PROTEIN MIND HOMOLOG, CHLOROPLASTIC-RELATED"/>
    <property type="match status" value="1"/>
</dbReference>
<evidence type="ECO:0000313" key="3">
    <source>
        <dbReference type="EMBL" id="APE96014.1"/>
    </source>
</evidence>
<sequence length="257" mass="26717">MVEVLAVASGKGGTGKTTATLALGMGLAEEYDVTVVDTDTGMANLLFHAGLADVPVTLQDLLVGEGDHPVSEAVYHRFGMDIVPCGTSLEAFRDADPSRLQDVIATLAERTDVLLLDSPATLGSRDAVLPIVIADRIVLVVQPTIPAITDGLKVQEYATAYGTDVAGLVFNKVHDPEEVSHITDRAGEYVSGPVLGAVPMDEAAREARKAGTPLLAHAPDSPAGSAFASIASALDIEAADPDRVADRFRNAVIPDAP</sequence>
<dbReference type="GO" id="GO:0009898">
    <property type="term" value="C:cytoplasmic side of plasma membrane"/>
    <property type="evidence" value="ECO:0007669"/>
    <property type="project" value="TreeGrafter"/>
</dbReference>
<dbReference type="KEGG" id="halh:HTSR_1501"/>
<dbReference type="Gene3D" id="3.40.50.300">
    <property type="entry name" value="P-loop containing nucleotide triphosphate hydrolases"/>
    <property type="match status" value="1"/>
</dbReference>
<accession>A0A1J1ACZ4</accession>
<dbReference type="InterPro" id="IPR027417">
    <property type="entry name" value="P-loop_NTPase"/>
</dbReference>
<accession>A0A1D8S5P1</accession>